<name>A0ABS0IDB7_9BACT</name>
<proteinExistence type="predicted"/>
<accession>A0ABS0IDB7</accession>
<protein>
    <submittedName>
        <fullName evidence="1">Uncharacterized protein</fullName>
    </submittedName>
</protein>
<dbReference type="RefSeq" id="WP_196280699.1">
    <property type="nucleotide sequence ID" value="NZ_JADQDQ010000001.1"/>
</dbReference>
<organism evidence="1 2">
    <name type="scientific">Hymenobacter jeongseonensis</name>
    <dbReference type="NCBI Taxonomy" id="2791027"/>
    <lineage>
        <taxon>Bacteria</taxon>
        <taxon>Pseudomonadati</taxon>
        <taxon>Bacteroidota</taxon>
        <taxon>Cytophagia</taxon>
        <taxon>Cytophagales</taxon>
        <taxon>Hymenobacteraceae</taxon>
        <taxon>Hymenobacter</taxon>
    </lineage>
</organism>
<comment type="caution">
    <text evidence="1">The sequence shown here is derived from an EMBL/GenBank/DDBJ whole genome shotgun (WGS) entry which is preliminary data.</text>
</comment>
<reference evidence="1 2" key="1">
    <citation type="submission" date="2020-11" db="EMBL/GenBank/DDBJ databases">
        <authorList>
            <person name="Kim M.K."/>
        </authorList>
    </citation>
    <scope>NUCLEOTIDE SEQUENCE [LARGE SCALE GENOMIC DNA]</scope>
    <source>
        <strain evidence="1 2">BT683</strain>
    </source>
</reference>
<dbReference type="InterPro" id="IPR046732">
    <property type="entry name" value="DUF6624"/>
</dbReference>
<dbReference type="EMBL" id="JADQDQ010000001">
    <property type="protein sequence ID" value="MBF9236349.1"/>
    <property type="molecule type" value="Genomic_DNA"/>
</dbReference>
<keyword evidence="2" id="KW-1185">Reference proteome</keyword>
<evidence type="ECO:0000313" key="2">
    <source>
        <dbReference type="Proteomes" id="UP000597617"/>
    </source>
</evidence>
<gene>
    <name evidence="1" type="ORF">I2I05_02970</name>
</gene>
<sequence>MKGIIMVLLLLSAAFAAVGQIRFNPALKRELDSIHAVDQKWRSMLFDPRTNRQPDSLAAALGVRKEELGSYISRRMLQTDSSNQVRVRAILKQYGYPGKSLVGTPTNEAAWYVLQHSQDIKTYLPLIKTAANRGELPFYLYGQMLDRQLMREGKAQIYGTQAMGYSITNPATGKREGQPPFIWPIKDAAKVNELRKKAGFPTTVEQVAASLGIPYRVVTLEEVARMPKN</sequence>
<evidence type="ECO:0000313" key="1">
    <source>
        <dbReference type="EMBL" id="MBF9236349.1"/>
    </source>
</evidence>
<dbReference type="Proteomes" id="UP000597617">
    <property type="component" value="Unassembled WGS sequence"/>
</dbReference>
<dbReference type="Pfam" id="PF20329">
    <property type="entry name" value="DUF6624"/>
    <property type="match status" value="1"/>
</dbReference>